<feature type="compositionally biased region" description="Basic and acidic residues" evidence="1">
    <location>
        <begin position="970"/>
        <end position="980"/>
    </location>
</feature>
<evidence type="ECO:0000256" key="1">
    <source>
        <dbReference type="SAM" id="MobiDB-lite"/>
    </source>
</evidence>
<keyword evidence="5" id="KW-1185">Reference proteome</keyword>
<dbReference type="PANTHER" id="PTHR13371">
    <property type="entry name" value="GLYCINE-, GLUTAMATE-, THIENYLCYCLOHEXYLPIPERIDINE-BINDING PROTEIN"/>
    <property type="match status" value="1"/>
</dbReference>
<feature type="domain" description="Centrosomal protein CEP104 N-terminal" evidence="2">
    <location>
        <begin position="59"/>
        <end position="212"/>
    </location>
</feature>
<dbReference type="Pfam" id="PF21038">
    <property type="entry name" value="CEP104_N"/>
    <property type="match status" value="1"/>
</dbReference>
<feature type="region of interest" description="Disordered" evidence="1">
    <location>
        <begin position="934"/>
        <end position="1025"/>
    </location>
</feature>
<dbReference type="EMBL" id="JAEPRB010000061">
    <property type="protein sequence ID" value="KAG2223406.1"/>
    <property type="molecule type" value="Genomic_DNA"/>
</dbReference>
<dbReference type="Pfam" id="PF21039">
    <property type="entry name" value="CEP104_ZnF"/>
    <property type="match status" value="1"/>
</dbReference>
<dbReference type="OrthoDB" id="66599at2759"/>
<dbReference type="Pfam" id="PF21040">
    <property type="entry name" value="CEP104-like_TOG"/>
    <property type="match status" value="1"/>
</dbReference>
<dbReference type="AlphaFoldDB" id="A0A8H7S664"/>
<dbReference type="GO" id="GO:0005929">
    <property type="term" value="C:cilium"/>
    <property type="evidence" value="ECO:0007669"/>
    <property type="project" value="TreeGrafter"/>
</dbReference>
<feature type="region of interest" description="Disordered" evidence="1">
    <location>
        <begin position="1152"/>
        <end position="1196"/>
    </location>
</feature>
<feature type="compositionally biased region" description="Low complexity" evidence="1">
    <location>
        <begin position="983"/>
        <end position="1025"/>
    </location>
</feature>
<accession>A0A8H7S664</accession>
<dbReference type="InterPro" id="IPR048739">
    <property type="entry name" value="CEP104_N"/>
</dbReference>
<feature type="region of interest" description="Disordered" evidence="1">
    <location>
        <begin position="587"/>
        <end position="607"/>
    </location>
</feature>
<name>A0A8H7S664_9FUNG</name>
<dbReference type="InterPro" id="IPR011989">
    <property type="entry name" value="ARM-like"/>
</dbReference>
<dbReference type="InterPro" id="IPR048738">
    <property type="entry name" value="CEP104_Znf"/>
</dbReference>
<proteinExistence type="predicted"/>
<dbReference type="InterPro" id="IPR052607">
    <property type="entry name" value="CEP104-like"/>
</dbReference>
<feature type="compositionally biased region" description="Polar residues" evidence="1">
    <location>
        <begin position="1163"/>
        <end position="1196"/>
    </location>
</feature>
<feature type="domain" description="Centrosomal protein CEP104 Zn finger" evidence="3">
    <location>
        <begin position="1037"/>
        <end position="1146"/>
    </location>
</feature>
<dbReference type="PANTHER" id="PTHR13371:SF0">
    <property type="entry name" value="CENTROSOMAL PROTEIN OF 104 KDA"/>
    <property type="match status" value="1"/>
</dbReference>
<dbReference type="InterPro" id="IPR016024">
    <property type="entry name" value="ARM-type_fold"/>
</dbReference>
<comment type="caution">
    <text evidence="4">The sequence shown here is derived from an EMBL/GenBank/DDBJ whole genome shotgun (WGS) entry which is preliminary data.</text>
</comment>
<organism evidence="4 5">
    <name type="scientific">Circinella minor</name>
    <dbReference type="NCBI Taxonomy" id="1195481"/>
    <lineage>
        <taxon>Eukaryota</taxon>
        <taxon>Fungi</taxon>
        <taxon>Fungi incertae sedis</taxon>
        <taxon>Mucoromycota</taxon>
        <taxon>Mucoromycotina</taxon>
        <taxon>Mucoromycetes</taxon>
        <taxon>Mucorales</taxon>
        <taxon>Lichtheimiaceae</taxon>
        <taxon>Circinella</taxon>
    </lineage>
</organism>
<reference evidence="4 5" key="1">
    <citation type="submission" date="2020-12" db="EMBL/GenBank/DDBJ databases">
        <title>Metabolic potential, ecology and presence of endohyphal bacteria is reflected in genomic diversity of Mucoromycotina.</title>
        <authorList>
            <person name="Muszewska A."/>
            <person name="Okrasinska A."/>
            <person name="Steczkiewicz K."/>
            <person name="Drgas O."/>
            <person name="Orlowska M."/>
            <person name="Perlinska-Lenart U."/>
            <person name="Aleksandrzak-Piekarczyk T."/>
            <person name="Szatraj K."/>
            <person name="Zielenkiewicz U."/>
            <person name="Pilsyk S."/>
            <person name="Malc E."/>
            <person name="Mieczkowski P."/>
            <person name="Kruszewska J.S."/>
            <person name="Biernat P."/>
            <person name="Pawlowska J."/>
        </authorList>
    </citation>
    <scope>NUCLEOTIDE SEQUENCE [LARGE SCALE GENOMIC DNA]</scope>
    <source>
        <strain evidence="4 5">CBS 142.35</strain>
    </source>
</reference>
<feature type="compositionally biased region" description="Basic and acidic residues" evidence="1">
    <location>
        <begin position="905"/>
        <end position="915"/>
    </location>
</feature>
<feature type="region of interest" description="Disordered" evidence="1">
    <location>
        <begin position="118"/>
        <end position="145"/>
    </location>
</feature>
<evidence type="ECO:0000259" key="3">
    <source>
        <dbReference type="Pfam" id="PF21039"/>
    </source>
</evidence>
<feature type="region of interest" description="Disordered" evidence="1">
    <location>
        <begin position="905"/>
        <end position="924"/>
    </location>
</feature>
<dbReference type="Gene3D" id="1.25.10.10">
    <property type="entry name" value="Leucine-rich Repeat Variant"/>
    <property type="match status" value="1"/>
</dbReference>
<evidence type="ECO:0008006" key="6">
    <source>
        <dbReference type="Google" id="ProtNLM"/>
    </source>
</evidence>
<dbReference type="Proteomes" id="UP000646827">
    <property type="component" value="Unassembled WGS sequence"/>
</dbReference>
<feature type="compositionally biased region" description="Low complexity" evidence="1">
    <location>
        <begin position="960"/>
        <end position="969"/>
    </location>
</feature>
<evidence type="ECO:0000259" key="2">
    <source>
        <dbReference type="Pfam" id="PF21038"/>
    </source>
</evidence>
<feature type="region of interest" description="Disordered" evidence="1">
    <location>
        <begin position="468"/>
        <end position="492"/>
    </location>
</feature>
<gene>
    <name evidence="4" type="ORF">INT45_001712</name>
</gene>
<dbReference type="SUPFAM" id="SSF48371">
    <property type="entry name" value="ARM repeat"/>
    <property type="match status" value="1"/>
</dbReference>
<evidence type="ECO:0000313" key="4">
    <source>
        <dbReference type="EMBL" id="KAG2223406.1"/>
    </source>
</evidence>
<protein>
    <recommendedName>
        <fullName evidence="6">TOG domain-containing protein</fullName>
    </recommendedName>
</protein>
<sequence>MTIVPLPYEIAHCSSWDDEHEPEQLVASSPGNRINVTDKIENDVDVETNTLPSNNKVKGWQTPKCPTYPQDLIIRLLCGPARISKVQVLSHHYKIATKIDVYIGILKDPSSIQNALDEHALPEDDEEEERRRRRRELDDDEDDEDDDMVIEFTRLGYVSLDNNTRAQYRARELKSIKVNVDGEYVRLVVRSCHRNRLNTYNQVGVLALNILGQPLRHEAAGVTAIPSHMARYLQHPLDESSMLSSSTRRTSVSSSQSLSNRLSASGVLDIELQQWISALMHAEEEAARDESYQIAKVYKDISDNLSRFGKIVIDLELGKKQAVESKDYDEAEKIKADICNIKQSAEQLLQQANIHITRDGRVVPAGSNGTIEYEDDDEENNIIPESLRGPPYPNDDNNGNINEEFVNNRHHHHNNDEDSTTLISSYHGGTNNNNHNQQEIQQQDRLYNEIEQWTNSTSYNHPPLVVANSGSNEGISQNGSTTHQSSPTSSLSTDAAEMLLPPHLTSYGGHGDVGLLVGEREMIVQNGNEHPGAQDMEKSTIDLQRVSMSDLMAPSLSASVARKHSLRGMIPTDDEQEPTIEEELEQIEEEHEDKKAFSSSKKKKELDPECVPEPLIDAERDNCRVPISVFGEDVTACVLSVKVKCREYGLKQVAESVQVTNMLVENNELYRLNELMEDPNYIDDSSSEASNTDDDYEEETRHISLFIKAVLMMIQEAIMDSRESIISMTIAIWKDMNSICDVVPNTLVFGLIERAFSGLLMRTNDSNQRIRQPASQLVLDLSEKFCQRPYSLLSLYITKPDRIIHNHKDARARIELVSSAVNELRIKTNASGNKKNTDAPSAESGIIPLEDLMAFVVTYLNHSHDDVRQAAVELVINVSEQIGFQSVSKYIDKDLRISLAETVKKVAESREDKPSTKSSFGSNDTVAELRALAAKANTPSEKKTASQTSTKKDSIKRRTGTATTAAATATDKRGKADSRTATRKTTTTNNTNGATRTASARNGTRGATAAKASSKNTTTTKTTQQSDDALLDDKNICIFCEESNPDFNEDTLISHYYEECPVLTSCSRCQIILEISTLNDHTFRDCAKRHLVKQCTRCRQAVPVEQWLQHTLKQTCSAIPDNETRCPLCLEHIDPATDSQWKTHLLSGDGCPKNTRLVRRNKPNNNKTVAKSTNNTSATKTRGATKTPNSSLRRKK</sequence>
<evidence type="ECO:0000313" key="5">
    <source>
        <dbReference type="Proteomes" id="UP000646827"/>
    </source>
</evidence>